<evidence type="ECO:0008006" key="3">
    <source>
        <dbReference type="Google" id="ProtNLM"/>
    </source>
</evidence>
<protein>
    <recommendedName>
        <fullName evidence="3">Ycf2</fullName>
    </recommendedName>
</protein>
<dbReference type="Proteomes" id="UP001454036">
    <property type="component" value="Unassembled WGS sequence"/>
</dbReference>
<evidence type="ECO:0000313" key="1">
    <source>
        <dbReference type="EMBL" id="GAA0170335.1"/>
    </source>
</evidence>
<evidence type="ECO:0000313" key="2">
    <source>
        <dbReference type="Proteomes" id="UP001454036"/>
    </source>
</evidence>
<name>A0AAV3R1Z2_LITER</name>
<sequence>MSGYLGRTCVKKSLMDENRLLDRSSPDKYRLLEENRLFDKYRDLDKQSPMKLRFIEQLILSLWDNIPSIYTCPYVEDHDPTH</sequence>
<keyword evidence="2" id="KW-1185">Reference proteome</keyword>
<proteinExistence type="predicted"/>
<comment type="caution">
    <text evidence="1">The sequence shown here is derived from an EMBL/GenBank/DDBJ whole genome shotgun (WGS) entry which is preliminary data.</text>
</comment>
<organism evidence="1 2">
    <name type="scientific">Lithospermum erythrorhizon</name>
    <name type="common">Purple gromwell</name>
    <name type="synonym">Lithospermum officinale var. erythrorhizon</name>
    <dbReference type="NCBI Taxonomy" id="34254"/>
    <lineage>
        <taxon>Eukaryota</taxon>
        <taxon>Viridiplantae</taxon>
        <taxon>Streptophyta</taxon>
        <taxon>Embryophyta</taxon>
        <taxon>Tracheophyta</taxon>
        <taxon>Spermatophyta</taxon>
        <taxon>Magnoliopsida</taxon>
        <taxon>eudicotyledons</taxon>
        <taxon>Gunneridae</taxon>
        <taxon>Pentapetalae</taxon>
        <taxon>asterids</taxon>
        <taxon>lamiids</taxon>
        <taxon>Boraginales</taxon>
        <taxon>Boraginaceae</taxon>
        <taxon>Boraginoideae</taxon>
        <taxon>Lithospermeae</taxon>
        <taxon>Lithospermum</taxon>
    </lineage>
</organism>
<dbReference type="EMBL" id="BAABME010024502">
    <property type="protein sequence ID" value="GAA0170335.1"/>
    <property type="molecule type" value="Genomic_DNA"/>
</dbReference>
<gene>
    <name evidence="1" type="ORF">LIER_40932</name>
</gene>
<accession>A0AAV3R1Z2</accession>
<dbReference type="AlphaFoldDB" id="A0AAV3R1Z2"/>
<reference evidence="1 2" key="1">
    <citation type="submission" date="2024-01" db="EMBL/GenBank/DDBJ databases">
        <title>The complete chloroplast genome sequence of Lithospermum erythrorhizon: insights into the phylogenetic relationship among Boraginaceae species and the maternal lineages of purple gromwells.</title>
        <authorList>
            <person name="Okada T."/>
            <person name="Watanabe K."/>
        </authorList>
    </citation>
    <scope>NUCLEOTIDE SEQUENCE [LARGE SCALE GENOMIC DNA]</scope>
</reference>